<dbReference type="Proteomes" id="UP000321485">
    <property type="component" value="Unassembled WGS sequence"/>
</dbReference>
<evidence type="ECO:0000256" key="2">
    <source>
        <dbReference type="ARBA" id="ARBA00022448"/>
    </source>
</evidence>
<protein>
    <submittedName>
        <fullName evidence="8">Putative MFS family arabinose efflux permease</fullName>
    </submittedName>
</protein>
<dbReference type="Pfam" id="PF05977">
    <property type="entry name" value="MFS_3"/>
    <property type="match status" value="1"/>
</dbReference>
<keyword evidence="4 7" id="KW-0812">Transmembrane</keyword>
<sequence length="527" mass="56166">MPSPSTSLWSPLRQPAFRGLWICGGIFFVGSGMQSMAAAWLMVELTGSSFLAALVQTAVFMPMFLLALPAGVLADTTDRRRLISGALLAQAGACALLTLLTLGGWSGPASVLFLVFICGCCTAVLTPAWNSSVIDPVPRDEWPQAITAVSIAYNAARAVGPTMAGLVFAQLGAGWVFAVTVTTTLVMWESIRRWPPKAHPPSKLPAERLWGGTLSGLRFAWHSRMILAQLVRVMAFSAAGSALWALLPVIAQRQLGTGAQGFGLLMGCLGTGAVAVGLVLGRLRARFGLEAIVGAGGVVFAVAMLVAALTHIAWVVYIAMLFAGAAWMSAMSTFNTATQASAPQWVRSRAVAMHMVAALGAFAMGSAFWGASSDLIGLMPTLCVAAALMGAGLLLARPMPLRMGALHEVTQATPWDELFIEAEPLPEAGPVAVEVGYRIAPGTDAAFLDTISRMKAPRRRDGATFWRIYKDLGEPSRYVERFIVESWADYLHQRARATMADQALETEVRAFLAPGEVVRMSHYIAER</sequence>
<dbReference type="AlphaFoldDB" id="A0A561XCC5"/>
<keyword evidence="3" id="KW-1003">Cell membrane</keyword>
<comment type="subcellular location">
    <subcellularLocation>
        <location evidence="1">Cell membrane</location>
        <topology evidence="1">Multi-pass membrane protein</topology>
    </subcellularLocation>
</comment>
<dbReference type="Gene3D" id="1.20.1250.20">
    <property type="entry name" value="MFS general substrate transporter like domains"/>
    <property type="match status" value="1"/>
</dbReference>
<dbReference type="PANTHER" id="PTHR23513:SF11">
    <property type="entry name" value="STAPHYLOFERRIN A TRANSPORTER"/>
    <property type="match status" value="1"/>
</dbReference>
<dbReference type="CDD" id="cd06173">
    <property type="entry name" value="MFS_MefA_like"/>
    <property type="match status" value="1"/>
</dbReference>
<feature type="transmembrane region" description="Helical" evidence="7">
    <location>
        <begin position="351"/>
        <end position="369"/>
    </location>
</feature>
<keyword evidence="6 7" id="KW-0472">Membrane</keyword>
<dbReference type="InterPro" id="IPR036259">
    <property type="entry name" value="MFS_trans_sf"/>
</dbReference>
<dbReference type="PANTHER" id="PTHR23513">
    <property type="entry name" value="INTEGRAL MEMBRANE EFFLUX PROTEIN-RELATED"/>
    <property type="match status" value="1"/>
</dbReference>
<feature type="transmembrane region" description="Helical" evidence="7">
    <location>
        <begin position="20"/>
        <end position="43"/>
    </location>
</feature>
<feature type="transmembrane region" description="Helical" evidence="7">
    <location>
        <begin position="49"/>
        <end position="74"/>
    </location>
</feature>
<evidence type="ECO:0000313" key="8">
    <source>
        <dbReference type="EMBL" id="TWG33746.1"/>
    </source>
</evidence>
<reference evidence="8 9" key="1">
    <citation type="journal article" date="2015" name="Stand. Genomic Sci.">
        <title>Genomic Encyclopedia of Bacterial and Archaeal Type Strains, Phase III: the genomes of soil and plant-associated and newly described type strains.</title>
        <authorList>
            <person name="Whitman W.B."/>
            <person name="Woyke T."/>
            <person name="Klenk H.P."/>
            <person name="Zhou Y."/>
            <person name="Lilburn T.G."/>
            <person name="Beck B.J."/>
            <person name="De Vos P."/>
            <person name="Vandamme P."/>
            <person name="Eisen J.A."/>
            <person name="Garrity G."/>
            <person name="Hugenholtz P."/>
            <person name="Kyrpides N.C."/>
        </authorList>
    </citation>
    <scope>NUCLEOTIDE SEQUENCE [LARGE SCALE GENOMIC DNA]</scope>
    <source>
        <strain evidence="8 9">DSM 64</strain>
    </source>
</reference>
<feature type="transmembrane region" description="Helical" evidence="7">
    <location>
        <begin position="166"/>
        <end position="188"/>
    </location>
</feature>
<feature type="transmembrane region" description="Helical" evidence="7">
    <location>
        <begin position="287"/>
        <end position="306"/>
    </location>
</feature>
<evidence type="ECO:0000256" key="5">
    <source>
        <dbReference type="ARBA" id="ARBA00022989"/>
    </source>
</evidence>
<feature type="transmembrane region" description="Helical" evidence="7">
    <location>
        <begin position="226"/>
        <end position="247"/>
    </location>
</feature>
<proteinExistence type="predicted"/>
<feature type="transmembrane region" description="Helical" evidence="7">
    <location>
        <begin position="312"/>
        <end position="330"/>
    </location>
</feature>
<dbReference type="GO" id="GO:0005886">
    <property type="term" value="C:plasma membrane"/>
    <property type="evidence" value="ECO:0007669"/>
    <property type="project" value="UniProtKB-SubCell"/>
</dbReference>
<keyword evidence="2" id="KW-0813">Transport</keyword>
<dbReference type="SUPFAM" id="SSF103473">
    <property type="entry name" value="MFS general substrate transporter"/>
    <property type="match status" value="1"/>
</dbReference>
<evidence type="ECO:0000256" key="6">
    <source>
        <dbReference type="ARBA" id="ARBA00023136"/>
    </source>
</evidence>
<keyword evidence="5 7" id="KW-1133">Transmembrane helix</keyword>
<feature type="transmembrane region" description="Helical" evidence="7">
    <location>
        <begin position="375"/>
        <end position="396"/>
    </location>
</feature>
<evidence type="ECO:0000313" key="9">
    <source>
        <dbReference type="Proteomes" id="UP000321485"/>
    </source>
</evidence>
<evidence type="ECO:0000256" key="1">
    <source>
        <dbReference type="ARBA" id="ARBA00004651"/>
    </source>
</evidence>
<gene>
    <name evidence="8" type="ORF">ATF69_4099</name>
</gene>
<feature type="transmembrane region" description="Helical" evidence="7">
    <location>
        <begin position="259"/>
        <end position="280"/>
    </location>
</feature>
<accession>A0A561XCC5</accession>
<name>A0A561XCC5_ACIDE</name>
<organism evidence="8 9">
    <name type="scientific">Acidovorax delafieldii</name>
    <name type="common">Pseudomonas delafieldii</name>
    <dbReference type="NCBI Taxonomy" id="47920"/>
    <lineage>
        <taxon>Bacteria</taxon>
        <taxon>Pseudomonadati</taxon>
        <taxon>Pseudomonadota</taxon>
        <taxon>Betaproteobacteria</taxon>
        <taxon>Burkholderiales</taxon>
        <taxon>Comamonadaceae</taxon>
        <taxon>Acidovorax</taxon>
    </lineage>
</organism>
<evidence type="ECO:0000256" key="7">
    <source>
        <dbReference type="SAM" id="Phobius"/>
    </source>
</evidence>
<dbReference type="GeneID" id="51113141"/>
<dbReference type="EMBL" id="VJWE01000017">
    <property type="protein sequence ID" value="TWG33746.1"/>
    <property type="molecule type" value="Genomic_DNA"/>
</dbReference>
<evidence type="ECO:0000256" key="3">
    <source>
        <dbReference type="ARBA" id="ARBA00022475"/>
    </source>
</evidence>
<comment type="caution">
    <text evidence="8">The sequence shown here is derived from an EMBL/GenBank/DDBJ whole genome shotgun (WGS) entry which is preliminary data.</text>
</comment>
<dbReference type="InterPro" id="IPR010290">
    <property type="entry name" value="TM_effector"/>
</dbReference>
<evidence type="ECO:0000256" key="4">
    <source>
        <dbReference type="ARBA" id="ARBA00022692"/>
    </source>
</evidence>
<dbReference type="RefSeq" id="WP_146872088.1">
    <property type="nucleotide sequence ID" value="NZ_VJWE01000017.1"/>
</dbReference>